<dbReference type="EMBL" id="FQ790321">
    <property type="protein sequence ID" value="CCD49689.1"/>
    <property type="molecule type" value="Genomic_DNA"/>
</dbReference>
<dbReference type="AlphaFoldDB" id="G2YD41"/>
<evidence type="ECO:0000313" key="2">
    <source>
        <dbReference type="Proteomes" id="UP000008177"/>
    </source>
</evidence>
<dbReference type="HOGENOM" id="CLU_3068410_0_0_1"/>
<protein>
    <submittedName>
        <fullName evidence="1">Uncharacterized protein</fullName>
    </submittedName>
</protein>
<organism evidence="1 2">
    <name type="scientific">Botryotinia fuckeliana (strain T4)</name>
    <name type="common">Noble rot fungus</name>
    <name type="synonym">Botrytis cinerea</name>
    <dbReference type="NCBI Taxonomy" id="999810"/>
    <lineage>
        <taxon>Eukaryota</taxon>
        <taxon>Fungi</taxon>
        <taxon>Dikarya</taxon>
        <taxon>Ascomycota</taxon>
        <taxon>Pezizomycotina</taxon>
        <taxon>Leotiomycetes</taxon>
        <taxon>Helotiales</taxon>
        <taxon>Sclerotiniaceae</taxon>
        <taxon>Botrytis</taxon>
    </lineage>
</organism>
<proteinExistence type="predicted"/>
<accession>G2YD41</accession>
<evidence type="ECO:0000313" key="1">
    <source>
        <dbReference type="EMBL" id="CCD49689.1"/>
    </source>
</evidence>
<dbReference type="OrthoDB" id="3541561at2759"/>
<dbReference type="Proteomes" id="UP000008177">
    <property type="component" value="Unplaced contigs"/>
</dbReference>
<gene>
    <name evidence="1" type="ORF">BofuT4_uP093970.1</name>
</gene>
<reference evidence="2" key="1">
    <citation type="journal article" date="2011" name="PLoS Genet.">
        <title>Genomic analysis of the necrotrophic fungal pathogens Sclerotinia sclerotiorum and Botrytis cinerea.</title>
        <authorList>
            <person name="Amselem J."/>
            <person name="Cuomo C.A."/>
            <person name="van Kan J.A."/>
            <person name="Viaud M."/>
            <person name="Benito E.P."/>
            <person name="Couloux A."/>
            <person name="Coutinho P.M."/>
            <person name="de Vries R.P."/>
            <person name="Dyer P.S."/>
            <person name="Fillinger S."/>
            <person name="Fournier E."/>
            <person name="Gout L."/>
            <person name="Hahn M."/>
            <person name="Kohn L."/>
            <person name="Lapalu N."/>
            <person name="Plummer K.M."/>
            <person name="Pradier J.M."/>
            <person name="Quevillon E."/>
            <person name="Sharon A."/>
            <person name="Simon A."/>
            <person name="ten Have A."/>
            <person name="Tudzynski B."/>
            <person name="Tudzynski P."/>
            <person name="Wincker P."/>
            <person name="Andrew M."/>
            <person name="Anthouard V."/>
            <person name="Beever R.E."/>
            <person name="Beffa R."/>
            <person name="Benoit I."/>
            <person name="Bouzid O."/>
            <person name="Brault B."/>
            <person name="Chen Z."/>
            <person name="Choquer M."/>
            <person name="Collemare J."/>
            <person name="Cotton P."/>
            <person name="Danchin E.G."/>
            <person name="Da Silva C."/>
            <person name="Gautier A."/>
            <person name="Giraud C."/>
            <person name="Giraud T."/>
            <person name="Gonzalez C."/>
            <person name="Grossetete S."/>
            <person name="Guldener U."/>
            <person name="Henrissat B."/>
            <person name="Howlett B.J."/>
            <person name="Kodira C."/>
            <person name="Kretschmer M."/>
            <person name="Lappartient A."/>
            <person name="Leroch M."/>
            <person name="Levis C."/>
            <person name="Mauceli E."/>
            <person name="Neuveglise C."/>
            <person name="Oeser B."/>
            <person name="Pearson M."/>
            <person name="Poulain J."/>
            <person name="Poussereau N."/>
            <person name="Quesneville H."/>
            <person name="Rascle C."/>
            <person name="Schumacher J."/>
            <person name="Segurens B."/>
            <person name="Sexton A."/>
            <person name="Silva E."/>
            <person name="Sirven C."/>
            <person name="Soanes D.M."/>
            <person name="Talbot N.J."/>
            <person name="Templeton M."/>
            <person name="Yandava C."/>
            <person name="Yarden O."/>
            <person name="Zeng Q."/>
            <person name="Rollins J.A."/>
            <person name="Lebrun M.H."/>
            <person name="Dickman M."/>
        </authorList>
    </citation>
    <scope>NUCLEOTIDE SEQUENCE [LARGE SCALE GENOMIC DNA]</scope>
    <source>
        <strain evidence="2">T4</strain>
    </source>
</reference>
<dbReference type="InParanoid" id="G2YD41"/>
<name>G2YD41_BOTF4</name>
<sequence>MHHDCGWHPPNPCEICQDANPRQRLGGYIKNVTVGTETFGLSEKTNAEKYAIK</sequence>